<dbReference type="EMBL" id="AP018448">
    <property type="protein sequence ID" value="BBC36255.1"/>
    <property type="molecule type" value="Genomic_DNA"/>
</dbReference>
<evidence type="ECO:0000313" key="3">
    <source>
        <dbReference type="Proteomes" id="UP001321542"/>
    </source>
</evidence>
<gene>
    <name evidence="2" type="ORF">SGFS_075490</name>
</gene>
<reference evidence="2 3" key="2">
    <citation type="journal article" date="2023" name="ChemBioChem">
        <title>Acyltransferase Domain Exchange between Two Independent Type I Polyketide Synthases in the Same Producer Strain of Macrolide Antibiotics.</title>
        <authorList>
            <person name="Kudo F."/>
            <person name="Kishikawa K."/>
            <person name="Tsuboi K."/>
            <person name="Kido T."/>
            <person name="Usui T."/>
            <person name="Hashimoto J."/>
            <person name="Shin-Ya K."/>
            <person name="Miyanaga A."/>
            <person name="Eguchi T."/>
        </authorList>
    </citation>
    <scope>NUCLEOTIDE SEQUENCE [LARGE SCALE GENOMIC DNA]</scope>
    <source>
        <strain evidence="2 3">A-8890</strain>
    </source>
</reference>
<sequence length="116" mass="12058">MTVLPEVSALAAESDDASLPVFAPQALRAAAAPAAEIPANRPRLLMLSPDIQNLHAPKGRCEESGKTLGRESTEHASETAALARGSPSRIGVPSGLVAEVRPQPAAELFPLRFGVI</sequence>
<feature type="compositionally biased region" description="Basic and acidic residues" evidence="1">
    <location>
        <begin position="59"/>
        <end position="77"/>
    </location>
</feature>
<keyword evidence="3" id="KW-1185">Reference proteome</keyword>
<protein>
    <submittedName>
        <fullName evidence="2">Uncharacterized protein</fullName>
    </submittedName>
</protein>
<evidence type="ECO:0000313" key="2">
    <source>
        <dbReference type="EMBL" id="BBC36255.1"/>
    </source>
</evidence>
<proteinExistence type="predicted"/>
<name>A0ABN5VSV8_9ACTN</name>
<reference evidence="2 3" key="1">
    <citation type="journal article" date="2010" name="ChemBioChem">
        <title>Cloning and characterization of the biosynthetic gene cluster of 16-membered macrolide antibiotic FD-891: involvement of a dual functional cytochrome P450 monooxygenase catalyzing epoxidation and hydroxylation.</title>
        <authorList>
            <person name="Kudo F."/>
            <person name="Motegi A."/>
            <person name="Mizoue K."/>
            <person name="Eguchi T."/>
        </authorList>
    </citation>
    <scope>NUCLEOTIDE SEQUENCE [LARGE SCALE GENOMIC DNA]</scope>
    <source>
        <strain evidence="2 3">A-8890</strain>
    </source>
</reference>
<evidence type="ECO:0000256" key="1">
    <source>
        <dbReference type="SAM" id="MobiDB-lite"/>
    </source>
</evidence>
<accession>A0ABN5VSV8</accession>
<feature type="region of interest" description="Disordered" evidence="1">
    <location>
        <begin position="55"/>
        <end position="87"/>
    </location>
</feature>
<dbReference type="Proteomes" id="UP001321542">
    <property type="component" value="Chromosome"/>
</dbReference>
<organism evidence="2 3">
    <name type="scientific">Streptomyces graminofaciens</name>
    <dbReference type="NCBI Taxonomy" id="68212"/>
    <lineage>
        <taxon>Bacteria</taxon>
        <taxon>Bacillati</taxon>
        <taxon>Actinomycetota</taxon>
        <taxon>Actinomycetes</taxon>
        <taxon>Kitasatosporales</taxon>
        <taxon>Streptomycetaceae</taxon>
        <taxon>Streptomyces</taxon>
    </lineage>
</organism>